<dbReference type="PANTHER" id="PTHR30451:SF21">
    <property type="entry name" value="FIMBRIAL USHER DOMAIN-CONTAINING PROTEIN YDET-RELATED"/>
    <property type="match status" value="1"/>
</dbReference>
<dbReference type="RefSeq" id="WP_017800124.1">
    <property type="nucleotide sequence ID" value="NZ_JAGGMQ010000001.1"/>
</dbReference>
<dbReference type="Pfam" id="PF13954">
    <property type="entry name" value="PapC_N"/>
    <property type="match status" value="1"/>
</dbReference>
<dbReference type="Pfam" id="PF13953">
    <property type="entry name" value="PapC_C"/>
    <property type="match status" value="1"/>
</dbReference>
<dbReference type="Pfam" id="PF00577">
    <property type="entry name" value="Usher"/>
    <property type="match status" value="1"/>
</dbReference>
<comment type="subcellular location">
    <subcellularLocation>
        <location evidence="1 10">Cell outer membrane</location>
        <topology evidence="1 10">Multi-pass membrane protein</topology>
    </subcellularLocation>
</comment>
<evidence type="ECO:0000256" key="5">
    <source>
        <dbReference type="ARBA" id="ARBA00022558"/>
    </source>
</evidence>
<dbReference type="InterPro" id="IPR018030">
    <property type="entry name" value="Fimbrial_membr_usher_CS"/>
</dbReference>
<evidence type="ECO:0000259" key="12">
    <source>
        <dbReference type="Pfam" id="PF13954"/>
    </source>
</evidence>
<dbReference type="SUPFAM" id="SSF141729">
    <property type="entry name" value="FimD N-terminal domain-like"/>
    <property type="match status" value="1"/>
</dbReference>
<feature type="domain" description="PapC N-terminal" evidence="12">
    <location>
        <begin position="5"/>
        <end position="155"/>
    </location>
</feature>
<protein>
    <submittedName>
        <fullName evidence="13">Outer membrane usher protein</fullName>
    </submittedName>
</protein>
<reference evidence="13 14" key="1">
    <citation type="submission" date="2021-03" db="EMBL/GenBank/DDBJ databases">
        <authorList>
            <person name="D'Agostino P."/>
            <person name="Huntemann M."/>
            <person name="Clum A."/>
            <person name="Spunde A."/>
            <person name="Palaniappan K."/>
            <person name="Ritter S."/>
            <person name="Mikhailova N."/>
            <person name="Chen I.-M."/>
            <person name="Stamatis D."/>
            <person name="Reddy T."/>
            <person name="O'Malley R."/>
            <person name="Daum C."/>
            <person name="Shapiro N."/>
            <person name="Ivanova N."/>
            <person name="Kyrpides N."/>
            <person name="Woyke T."/>
        </authorList>
    </citation>
    <scope>NUCLEOTIDE SEQUENCE [LARGE SCALE GENOMIC DNA]</scope>
    <source>
        <strain evidence="13 14">WS4403</strain>
    </source>
</reference>
<organism evidence="13 14">
    <name type="scientific">Winslowiella toletana</name>
    <dbReference type="NCBI Taxonomy" id="92490"/>
    <lineage>
        <taxon>Bacteria</taxon>
        <taxon>Pseudomonadati</taxon>
        <taxon>Pseudomonadota</taxon>
        <taxon>Gammaproteobacteria</taxon>
        <taxon>Enterobacterales</taxon>
        <taxon>Erwiniaceae</taxon>
        <taxon>Winslowiella</taxon>
    </lineage>
</organism>
<sequence>MAKLHFDPSMIDGNADSVSDLSQFEREGTQLAGAYPVDIYVNGNNAASRVVRFMPAQNSAEVHDATGLVACLTIKDLAATGVNTSAFAALSSRADDYCVVLGKDIPGAYTAFDFSKMRLDISMPQAAMQTQPHDWIAPERWDEGVNAALLSYQFSGSENAGRYGNSSHYLNLNSGINLGPWRLRDNSTWSDYESRDGYHSGWQHLSTSVQRTIIPLRSELTIGESSTSSEVFDAVSYRGAELATDDNMYPDTQRGYAPEIKGIARSNAQVSVLQQGNVIYRTFVAPGAFVINDLFPVSTGGDLELEVKEADGSVRVYTIPYASIPVLQRQGHIRYALTAGEYRRSGDNYATPSFVQGTLLWGLPHNITAYGGVQLAERYQALALGAGINLEVLGALSADVTQANSTLADDSRQGGQSLRFLYGRTLASTGTTLQLAGYRYSTQGFHTLEETALKPNSGEYDNLHSSKRERVQVNISQQVGELGSLTVTGSRQTYWRNAAATNTLQAGFSSHWGSVSYTLAYSYSQQGGQPQPDKAVLFSLSVPLTFGPAQDSSKQHQIWATSTTSRDGGGNLNQQTGLSGTALEENNLNWSVSQGYGQREGTNGDVSLDYKGTYGNVAAGYGISNGYRQLRYGASGGIVATGSGVTLGQPLGNTNVLVAVPGAAGVPVENETGIHTDWRGYTVVPYASVYRENRVTLDVSHLDDNVDIDDAVTRVIPTRGALVRADFSAHTGVRALVTLLYNGKPVPFGATVNAGDAASSGLVGDEGQVYLSGLPAKGIISAKWGNETGQQCAAHYQLNENNLHQSLIQIQETCK</sequence>
<evidence type="ECO:0000313" key="14">
    <source>
        <dbReference type="Proteomes" id="UP001195624"/>
    </source>
</evidence>
<evidence type="ECO:0000256" key="4">
    <source>
        <dbReference type="ARBA" id="ARBA00022452"/>
    </source>
</evidence>
<evidence type="ECO:0000256" key="7">
    <source>
        <dbReference type="ARBA" id="ARBA00022729"/>
    </source>
</evidence>
<keyword evidence="6 10" id="KW-0812">Transmembrane</keyword>
<reference evidence="14" key="2">
    <citation type="submission" date="2023-07" db="EMBL/GenBank/DDBJ databases">
        <title>Genome mining of underrepresented organisms for secondary metabolites.</title>
        <authorList>
            <person name="D'Agostino P.M."/>
        </authorList>
    </citation>
    <scope>NUCLEOTIDE SEQUENCE [LARGE SCALE GENOMIC DNA]</scope>
    <source>
        <strain evidence="14">WS4403</strain>
    </source>
</reference>
<name>A0ABS4P3Z6_9GAMM</name>
<dbReference type="InterPro" id="IPR025949">
    <property type="entry name" value="PapC-like_C"/>
</dbReference>
<evidence type="ECO:0000256" key="10">
    <source>
        <dbReference type="RuleBase" id="RU003884"/>
    </source>
</evidence>
<evidence type="ECO:0000256" key="9">
    <source>
        <dbReference type="ARBA" id="ARBA00023237"/>
    </source>
</evidence>
<evidence type="ECO:0000259" key="11">
    <source>
        <dbReference type="Pfam" id="PF13953"/>
    </source>
</evidence>
<dbReference type="Gene3D" id="2.60.40.2070">
    <property type="match status" value="1"/>
</dbReference>
<keyword evidence="8 10" id="KW-0472">Membrane</keyword>
<dbReference type="InterPro" id="IPR000015">
    <property type="entry name" value="Fimb_usher"/>
</dbReference>
<dbReference type="InterPro" id="IPR037224">
    <property type="entry name" value="PapC_N_sf"/>
</dbReference>
<dbReference type="Gene3D" id="2.60.40.2610">
    <property type="entry name" value="Outer membrane usher protein FimD, plug domain"/>
    <property type="match status" value="1"/>
</dbReference>
<proteinExistence type="inferred from homology"/>
<dbReference type="Gene3D" id="3.10.20.410">
    <property type="match status" value="1"/>
</dbReference>
<evidence type="ECO:0000256" key="2">
    <source>
        <dbReference type="ARBA" id="ARBA00008064"/>
    </source>
</evidence>
<dbReference type="InterPro" id="IPR025885">
    <property type="entry name" value="PapC_N"/>
</dbReference>
<evidence type="ECO:0000256" key="8">
    <source>
        <dbReference type="ARBA" id="ARBA00023136"/>
    </source>
</evidence>
<comment type="similarity">
    <text evidence="2 10">Belongs to the fimbrial export usher family.</text>
</comment>
<keyword evidence="4" id="KW-1134">Transmembrane beta strand</keyword>
<dbReference type="Gene3D" id="2.60.40.3110">
    <property type="match status" value="1"/>
</dbReference>
<dbReference type="PANTHER" id="PTHR30451">
    <property type="entry name" value="OUTER MEMBRANE USHER PROTEIN"/>
    <property type="match status" value="1"/>
</dbReference>
<dbReference type="InterPro" id="IPR042186">
    <property type="entry name" value="FimD_plug_dom"/>
</dbReference>
<dbReference type="EMBL" id="JAGGMQ010000001">
    <property type="protein sequence ID" value="MBP2167371.1"/>
    <property type="molecule type" value="Genomic_DNA"/>
</dbReference>
<gene>
    <name evidence="13" type="ORF">J2125_000563</name>
</gene>
<evidence type="ECO:0000256" key="3">
    <source>
        <dbReference type="ARBA" id="ARBA00022448"/>
    </source>
</evidence>
<keyword evidence="3 10" id="KW-0813">Transport</keyword>
<dbReference type="InterPro" id="IPR043142">
    <property type="entry name" value="PapC-like_C_sf"/>
</dbReference>
<keyword evidence="5 10" id="KW-1029">Fimbrium biogenesis</keyword>
<keyword evidence="9 10" id="KW-0998">Cell outer membrane</keyword>
<keyword evidence="7" id="KW-0732">Signal</keyword>
<dbReference type="PROSITE" id="PS01151">
    <property type="entry name" value="FIMBRIAL_USHER"/>
    <property type="match status" value="1"/>
</dbReference>
<evidence type="ECO:0000313" key="13">
    <source>
        <dbReference type="EMBL" id="MBP2167371.1"/>
    </source>
</evidence>
<comment type="caution">
    <text evidence="13">The sequence shown here is derived from an EMBL/GenBank/DDBJ whole genome shotgun (WGS) entry which is preliminary data.</text>
</comment>
<accession>A0ABS4P3Z6</accession>
<evidence type="ECO:0000256" key="6">
    <source>
        <dbReference type="ARBA" id="ARBA00022692"/>
    </source>
</evidence>
<keyword evidence="14" id="KW-1185">Reference proteome</keyword>
<feature type="domain" description="PapC-like C-terminal" evidence="11">
    <location>
        <begin position="737"/>
        <end position="800"/>
    </location>
</feature>
<dbReference type="Proteomes" id="UP001195624">
    <property type="component" value="Unassembled WGS sequence"/>
</dbReference>
<evidence type="ECO:0000256" key="1">
    <source>
        <dbReference type="ARBA" id="ARBA00004571"/>
    </source>
</evidence>